<keyword evidence="2" id="KW-0732">Signal</keyword>
<gene>
    <name evidence="3" type="ORF">GCM10023144_05720</name>
</gene>
<comment type="caution">
    <text evidence="3">The sequence shown here is derived from an EMBL/GenBank/DDBJ whole genome shotgun (WGS) entry which is preliminary data.</text>
</comment>
<dbReference type="InterPro" id="IPR005064">
    <property type="entry name" value="BUG"/>
</dbReference>
<dbReference type="PIRSF" id="PIRSF017082">
    <property type="entry name" value="YflP"/>
    <property type="match status" value="1"/>
</dbReference>
<dbReference type="SUPFAM" id="SSF53850">
    <property type="entry name" value="Periplasmic binding protein-like II"/>
    <property type="match status" value="1"/>
</dbReference>
<evidence type="ECO:0000256" key="1">
    <source>
        <dbReference type="ARBA" id="ARBA00006987"/>
    </source>
</evidence>
<evidence type="ECO:0000256" key="2">
    <source>
        <dbReference type="SAM" id="SignalP"/>
    </source>
</evidence>
<dbReference type="Gene3D" id="3.40.190.150">
    <property type="entry name" value="Bordetella uptake gene, domain 1"/>
    <property type="match status" value="1"/>
</dbReference>
<dbReference type="InterPro" id="IPR042100">
    <property type="entry name" value="Bug_dom1"/>
</dbReference>
<name>A0ABP8GHM4_9BURK</name>
<sequence length="322" mass="33317">MKAITAAALALAGLLPFTPPAGAQPYPDKPIRIIVPFAPGGSTDVVIRLLAPRLTEQLGQSVVVENRPGGGAIIGMNVVARAAPDGYTLGVASLSFGANPFLHSEMPFDAERDFAPISLVALVPMVMAVNPSVPAHSVQELVALAKKNPGQINYASAGTGSSNHLATELLAYLTGSKMTHVPYKSGGEAVTSIVGGQTSVLFATIPSALQYFKAGRLRGLAVTSAQRDPTLPDIPTVAESGVPGYEVNDWQGLYAPAGTPPAVVARVHQALTAALAQPGVKEGIERVGAHPVGSTPEELSAYLKNQLATWSKVIKAANIRID</sequence>
<accession>A0ABP8GHM4</accession>
<dbReference type="CDD" id="cd13578">
    <property type="entry name" value="PBP2_Bug27"/>
    <property type="match status" value="1"/>
</dbReference>
<keyword evidence="4" id="KW-1185">Reference proteome</keyword>
<dbReference type="RefSeq" id="WP_345246130.1">
    <property type="nucleotide sequence ID" value="NZ_BAABFO010000002.1"/>
</dbReference>
<protein>
    <submittedName>
        <fullName evidence="3">Tripartite tricarboxylate transporter substrate binding protein</fullName>
    </submittedName>
</protein>
<dbReference type="Pfam" id="PF03401">
    <property type="entry name" value="TctC"/>
    <property type="match status" value="1"/>
</dbReference>
<comment type="similarity">
    <text evidence="1">Belongs to the UPF0065 (bug) family.</text>
</comment>
<proteinExistence type="inferred from homology"/>
<organism evidence="3 4">
    <name type="scientific">Pigmentiphaga soli</name>
    <dbReference type="NCBI Taxonomy" id="1007095"/>
    <lineage>
        <taxon>Bacteria</taxon>
        <taxon>Pseudomonadati</taxon>
        <taxon>Pseudomonadota</taxon>
        <taxon>Betaproteobacteria</taxon>
        <taxon>Burkholderiales</taxon>
        <taxon>Alcaligenaceae</taxon>
        <taxon>Pigmentiphaga</taxon>
    </lineage>
</organism>
<evidence type="ECO:0000313" key="4">
    <source>
        <dbReference type="Proteomes" id="UP001501671"/>
    </source>
</evidence>
<feature type="signal peptide" evidence="2">
    <location>
        <begin position="1"/>
        <end position="23"/>
    </location>
</feature>
<feature type="chain" id="PRO_5046891579" evidence="2">
    <location>
        <begin position="24"/>
        <end position="322"/>
    </location>
</feature>
<dbReference type="PANTHER" id="PTHR42928:SF5">
    <property type="entry name" value="BLR1237 PROTEIN"/>
    <property type="match status" value="1"/>
</dbReference>
<dbReference type="Gene3D" id="3.40.190.10">
    <property type="entry name" value="Periplasmic binding protein-like II"/>
    <property type="match status" value="1"/>
</dbReference>
<evidence type="ECO:0000313" key="3">
    <source>
        <dbReference type="EMBL" id="GAA4324278.1"/>
    </source>
</evidence>
<dbReference type="EMBL" id="BAABFO010000002">
    <property type="protein sequence ID" value="GAA4324278.1"/>
    <property type="molecule type" value="Genomic_DNA"/>
</dbReference>
<reference evidence="4" key="1">
    <citation type="journal article" date="2019" name="Int. J. Syst. Evol. Microbiol.">
        <title>The Global Catalogue of Microorganisms (GCM) 10K type strain sequencing project: providing services to taxonomists for standard genome sequencing and annotation.</title>
        <authorList>
            <consortium name="The Broad Institute Genomics Platform"/>
            <consortium name="The Broad Institute Genome Sequencing Center for Infectious Disease"/>
            <person name="Wu L."/>
            <person name="Ma J."/>
        </authorList>
    </citation>
    <scope>NUCLEOTIDE SEQUENCE [LARGE SCALE GENOMIC DNA]</scope>
    <source>
        <strain evidence="4">JCM 17666</strain>
    </source>
</reference>
<dbReference type="PANTHER" id="PTHR42928">
    <property type="entry name" value="TRICARBOXYLATE-BINDING PROTEIN"/>
    <property type="match status" value="1"/>
</dbReference>
<dbReference type="Proteomes" id="UP001501671">
    <property type="component" value="Unassembled WGS sequence"/>
</dbReference>